<accession>A0A9D1XDH0</accession>
<organism evidence="2 3">
    <name type="scientific">Candidatus Fusicatenibacter merdavium</name>
    <dbReference type="NCBI Taxonomy" id="2838600"/>
    <lineage>
        <taxon>Bacteria</taxon>
        <taxon>Bacillati</taxon>
        <taxon>Bacillota</taxon>
        <taxon>Clostridia</taxon>
        <taxon>Lachnospirales</taxon>
        <taxon>Lachnospiraceae</taxon>
        <taxon>Fusicatenibacter</taxon>
    </lineage>
</organism>
<evidence type="ECO:0000313" key="2">
    <source>
        <dbReference type="EMBL" id="HIX77136.1"/>
    </source>
</evidence>
<reference evidence="2" key="1">
    <citation type="journal article" date="2021" name="PeerJ">
        <title>Extensive microbial diversity within the chicken gut microbiome revealed by metagenomics and culture.</title>
        <authorList>
            <person name="Gilroy R."/>
            <person name="Ravi A."/>
            <person name="Getino M."/>
            <person name="Pursley I."/>
            <person name="Horton D.L."/>
            <person name="Alikhan N.F."/>
            <person name="Baker D."/>
            <person name="Gharbi K."/>
            <person name="Hall N."/>
            <person name="Watson M."/>
            <person name="Adriaenssens E.M."/>
            <person name="Foster-Nyarko E."/>
            <person name="Jarju S."/>
            <person name="Secka A."/>
            <person name="Antonio M."/>
            <person name="Oren A."/>
            <person name="Chaudhuri R.R."/>
            <person name="La Ragione R."/>
            <person name="Hildebrand F."/>
            <person name="Pallen M.J."/>
        </authorList>
    </citation>
    <scope>NUCLEOTIDE SEQUENCE</scope>
    <source>
        <strain evidence="2">CHK183-1962</strain>
    </source>
</reference>
<evidence type="ECO:0000259" key="1">
    <source>
        <dbReference type="Pfam" id="PF20076"/>
    </source>
</evidence>
<comment type="caution">
    <text evidence="2">The sequence shown here is derived from an EMBL/GenBank/DDBJ whole genome shotgun (WGS) entry which is preliminary data.</text>
</comment>
<feature type="domain" description="DUF6472" evidence="1">
    <location>
        <begin position="11"/>
        <end position="65"/>
    </location>
</feature>
<gene>
    <name evidence="2" type="ORF">H9734_06020</name>
</gene>
<evidence type="ECO:0000313" key="3">
    <source>
        <dbReference type="Proteomes" id="UP000886890"/>
    </source>
</evidence>
<dbReference type="EMBL" id="DXEK01000099">
    <property type="protein sequence ID" value="HIX77136.1"/>
    <property type="molecule type" value="Genomic_DNA"/>
</dbReference>
<name>A0A9D1XDH0_9FIRM</name>
<sequence>MGKKRTAKQQSSCDSCANYVYDEDYECYTCEVNLDEDEMAHFLADTFYDCPYYRLGDEYVIARKQ</sequence>
<reference evidence="2" key="2">
    <citation type="submission" date="2021-04" db="EMBL/GenBank/DDBJ databases">
        <authorList>
            <person name="Gilroy R."/>
        </authorList>
    </citation>
    <scope>NUCLEOTIDE SEQUENCE</scope>
    <source>
        <strain evidence="2">CHK183-1962</strain>
    </source>
</reference>
<dbReference type="AlphaFoldDB" id="A0A9D1XDH0"/>
<dbReference type="Pfam" id="PF20076">
    <property type="entry name" value="DUF6472"/>
    <property type="match status" value="1"/>
</dbReference>
<dbReference type="InterPro" id="IPR045525">
    <property type="entry name" value="DUF6472"/>
</dbReference>
<dbReference type="Proteomes" id="UP000886890">
    <property type="component" value="Unassembled WGS sequence"/>
</dbReference>
<protein>
    <recommendedName>
        <fullName evidence="1">DUF6472 domain-containing protein</fullName>
    </recommendedName>
</protein>
<proteinExistence type="predicted"/>